<dbReference type="Proteomes" id="UP000326838">
    <property type="component" value="Unassembled WGS sequence"/>
</dbReference>
<feature type="region of interest" description="Disordered" evidence="1">
    <location>
        <begin position="216"/>
        <end position="251"/>
    </location>
</feature>
<dbReference type="AlphaFoldDB" id="A0A5N0TP34"/>
<dbReference type="Gene3D" id="1.10.30.50">
    <property type="match status" value="1"/>
</dbReference>
<evidence type="ECO:0000259" key="2">
    <source>
        <dbReference type="SMART" id="SM00507"/>
    </source>
</evidence>
<dbReference type="RefSeq" id="WP_150891830.1">
    <property type="nucleotide sequence ID" value="NZ_VYUY01000003.1"/>
</dbReference>
<dbReference type="EMBL" id="VYUY01000003">
    <property type="protein sequence ID" value="KAA9135977.1"/>
    <property type="molecule type" value="Genomic_DNA"/>
</dbReference>
<dbReference type="InterPro" id="IPR003615">
    <property type="entry name" value="HNH_nuc"/>
</dbReference>
<evidence type="ECO:0000313" key="3">
    <source>
        <dbReference type="EMBL" id="KAA9135977.1"/>
    </source>
</evidence>
<gene>
    <name evidence="3" type="ORF">F6B40_02035</name>
</gene>
<reference evidence="4" key="1">
    <citation type="submission" date="2019-09" db="EMBL/GenBank/DDBJ databases">
        <title>Mumia zhuanghuii sp. nov. isolated from the intestinal contents of plateau pika (Ochotona curzoniae) in the Qinghai-Tibet plateau of China.</title>
        <authorList>
            <person name="Tian Z."/>
        </authorList>
    </citation>
    <scope>NUCLEOTIDE SEQUENCE [LARGE SCALE GENOMIC DNA]</scope>
    <source>
        <strain evidence="4">L-033</strain>
    </source>
</reference>
<name>A0A5N0TP34_9MICO</name>
<sequence length="461" mass="49293">MSSKVPIRQFDAEHTARAAIVAEVLSAEAAVASAQAAAAQAYAKAAAHAEETARDGAARDRDMAARSLAAEIGCAGRMSDRTVQHRMDDAAALVTRYPATVLAWGKGRISQTHVRAVADAGLPLDAEDRALFDAAAVHICEAETPARARRLLDMLAEKLNPRTLTERHRDARETRAVRVLPLADGMAELTVIVPAALAHAIHDRLTRQARVVRDAAERARTSVRDAPPEGTPAVPASSSDTAPEPSPHEIIASDRRTLDQIRADVLADMLLTGCPDADPTATGDAPGALGAIRAVVQVVVPALVLAGTSDDPAELDGRSPIDADTARRLAGGCTGWDRILTHPVTGDVLRTDRYRPTDAMKRYLRARDQHCRFPGCRMPAVRSDEDHTLDYAFGGQTTVENLGHLCKRHHTLKHATPWTVRQLAGGVLEWTSPLGQIYSDSPPAVGPTSVQFVPDGDPPPF</sequence>
<dbReference type="SMART" id="SM00507">
    <property type="entry name" value="HNHc"/>
    <property type="match status" value="1"/>
</dbReference>
<dbReference type="CDD" id="cd00085">
    <property type="entry name" value="HNHc"/>
    <property type="match status" value="1"/>
</dbReference>
<protein>
    <submittedName>
        <fullName evidence="3">DUF222 domain-containing protein</fullName>
    </submittedName>
</protein>
<accession>A0A5N0TP34</accession>
<organism evidence="3 4">
    <name type="scientific">Microbacterium caowuchunii</name>
    <dbReference type="NCBI Taxonomy" id="2614638"/>
    <lineage>
        <taxon>Bacteria</taxon>
        <taxon>Bacillati</taxon>
        <taxon>Actinomycetota</taxon>
        <taxon>Actinomycetes</taxon>
        <taxon>Micrococcales</taxon>
        <taxon>Microbacteriaceae</taxon>
        <taxon>Microbacterium</taxon>
    </lineage>
</organism>
<feature type="domain" description="HNH nuclease" evidence="2">
    <location>
        <begin position="359"/>
        <end position="411"/>
    </location>
</feature>
<feature type="compositionally biased region" description="Basic and acidic residues" evidence="1">
    <location>
        <begin position="216"/>
        <end position="227"/>
    </location>
</feature>
<proteinExistence type="predicted"/>
<keyword evidence="4" id="KW-1185">Reference proteome</keyword>
<dbReference type="InterPro" id="IPR003870">
    <property type="entry name" value="DUF222"/>
</dbReference>
<evidence type="ECO:0000313" key="4">
    <source>
        <dbReference type="Proteomes" id="UP000326838"/>
    </source>
</evidence>
<comment type="caution">
    <text evidence="3">The sequence shown here is derived from an EMBL/GenBank/DDBJ whole genome shotgun (WGS) entry which is preliminary data.</text>
</comment>
<evidence type="ECO:0000256" key="1">
    <source>
        <dbReference type="SAM" id="MobiDB-lite"/>
    </source>
</evidence>
<dbReference type="Pfam" id="PF02720">
    <property type="entry name" value="DUF222"/>
    <property type="match status" value="1"/>
</dbReference>